<dbReference type="SUPFAM" id="SSF57362">
    <property type="entry name" value="BPTI-like"/>
    <property type="match status" value="1"/>
</dbReference>
<keyword evidence="4" id="KW-1015">Disulfide bond</keyword>
<dbReference type="GO" id="GO:0004867">
    <property type="term" value="F:serine-type endopeptidase inhibitor activity"/>
    <property type="evidence" value="ECO:0007669"/>
    <property type="project" value="InterPro"/>
</dbReference>
<keyword evidence="2" id="KW-0964">Secreted</keyword>
<feature type="signal peptide" evidence="5">
    <location>
        <begin position="1"/>
        <end position="21"/>
    </location>
</feature>
<feature type="chain" id="PRO_5003024565" evidence="5">
    <location>
        <begin position="22"/>
        <end position="78"/>
    </location>
</feature>
<evidence type="ECO:0000259" key="6">
    <source>
        <dbReference type="PROSITE" id="PS50279"/>
    </source>
</evidence>
<dbReference type="GO" id="GO:0048019">
    <property type="term" value="F:receptor antagonist activity"/>
    <property type="evidence" value="ECO:0007669"/>
    <property type="project" value="TreeGrafter"/>
</dbReference>
<evidence type="ECO:0000256" key="5">
    <source>
        <dbReference type="SAM" id="SignalP"/>
    </source>
</evidence>
<feature type="domain" description="BPTI/Kunitz inhibitor" evidence="6">
    <location>
        <begin position="26"/>
        <end position="76"/>
    </location>
</feature>
<dbReference type="EMBL" id="GU136239">
    <property type="protein sequence ID" value="ACZ37400.1"/>
    <property type="molecule type" value="mRNA"/>
</dbReference>
<dbReference type="GO" id="GO:0050431">
    <property type="term" value="F:transforming growth factor beta binding"/>
    <property type="evidence" value="ECO:0007669"/>
    <property type="project" value="TreeGrafter"/>
</dbReference>
<dbReference type="CDD" id="cd22593">
    <property type="entry name" value="Kunitz_conkunitzin"/>
    <property type="match status" value="1"/>
</dbReference>
<reference evidence="7" key="1">
    <citation type="journal article" date="2010" name="Toxicon">
        <title>Differential gene expression profiles in the venom gland/sac of Eumenes pomiformis (Hymenoptera: Eumenidae).</title>
        <authorList>
            <person name="Baek J.H."/>
            <person name="Lee S.H."/>
        </authorList>
    </citation>
    <scope>NUCLEOTIDE SEQUENCE</scope>
</reference>
<evidence type="ECO:0000256" key="3">
    <source>
        <dbReference type="ARBA" id="ARBA00022729"/>
    </source>
</evidence>
<protein>
    <submittedName>
        <fullName evidence="7">DTX protein</fullName>
    </submittedName>
</protein>
<sequence length="78" mass="9063">MFLKTILFALTVTILIQEYEAIATICNLPIVSGNGQEEHIRWAYSIITHVCVSFRYTGKGGNRNNFFTERECRSYCYF</sequence>
<evidence type="ECO:0000256" key="1">
    <source>
        <dbReference type="ARBA" id="ARBA00004613"/>
    </source>
</evidence>
<dbReference type="SMART" id="SM00131">
    <property type="entry name" value="KU"/>
    <property type="match status" value="1"/>
</dbReference>
<dbReference type="Pfam" id="PF00014">
    <property type="entry name" value="Kunitz_BPTI"/>
    <property type="match status" value="1"/>
</dbReference>
<dbReference type="AlphaFoldDB" id="D1MEJ4"/>
<evidence type="ECO:0000256" key="4">
    <source>
        <dbReference type="ARBA" id="ARBA00023157"/>
    </source>
</evidence>
<dbReference type="PROSITE" id="PS50279">
    <property type="entry name" value="BPTI_KUNITZ_2"/>
    <property type="match status" value="1"/>
</dbReference>
<name>D1MEJ4_EUMPO</name>
<dbReference type="GO" id="GO:0005615">
    <property type="term" value="C:extracellular space"/>
    <property type="evidence" value="ECO:0007669"/>
    <property type="project" value="TreeGrafter"/>
</dbReference>
<proteinExistence type="evidence at transcript level"/>
<gene>
    <name evidence="7" type="primary">DTX</name>
</gene>
<organism evidence="7">
    <name type="scientific">Eumenes pomiformis</name>
    <name type="common">Potter wasp</name>
    <name type="synonym">Vespa pomiformis</name>
    <dbReference type="NCBI Taxonomy" id="693051"/>
    <lineage>
        <taxon>Eukaryota</taxon>
        <taxon>Metazoa</taxon>
        <taxon>Ecdysozoa</taxon>
        <taxon>Arthropoda</taxon>
        <taxon>Hexapoda</taxon>
        <taxon>Insecta</taxon>
        <taxon>Pterygota</taxon>
        <taxon>Neoptera</taxon>
        <taxon>Endopterygota</taxon>
        <taxon>Hymenoptera</taxon>
        <taxon>Apocrita</taxon>
        <taxon>Aculeata</taxon>
        <taxon>Vespoidea</taxon>
        <taxon>Vespidae</taxon>
        <taxon>Eumeninae</taxon>
        <taxon>Eumenes</taxon>
    </lineage>
</organism>
<dbReference type="PRINTS" id="PR00759">
    <property type="entry name" value="BASICPTASE"/>
</dbReference>
<evidence type="ECO:0000313" key="7">
    <source>
        <dbReference type="EMBL" id="ACZ37400.1"/>
    </source>
</evidence>
<accession>D1MEJ4</accession>
<dbReference type="InterPro" id="IPR002223">
    <property type="entry name" value="Kunitz_BPTI"/>
</dbReference>
<dbReference type="InterPro" id="IPR036880">
    <property type="entry name" value="Kunitz_BPTI_sf"/>
</dbReference>
<evidence type="ECO:0000256" key="2">
    <source>
        <dbReference type="ARBA" id="ARBA00022525"/>
    </source>
</evidence>
<dbReference type="Gene3D" id="4.10.410.10">
    <property type="entry name" value="Pancreatic trypsin inhibitor Kunitz domain"/>
    <property type="match status" value="1"/>
</dbReference>
<comment type="subcellular location">
    <subcellularLocation>
        <location evidence="1">Secreted</location>
    </subcellularLocation>
</comment>
<dbReference type="PANTHER" id="PTHR45938">
    <property type="entry name" value="ACP24A4-RELATED"/>
    <property type="match status" value="1"/>
</dbReference>
<dbReference type="PANTHER" id="PTHR45938:SF11">
    <property type="entry name" value="WAP, KAZAL, IMMUNOGLOBULIN, KUNITZ AND NTR DOMAIN-CONTAINING PROTEIN 2-LIKE"/>
    <property type="match status" value="1"/>
</dbReference>
<keyword evidence="3 5" id="KW-0732">Signal</keyword>